<sequence>MRCLGVSPTPGEVQRHLQLHRIDRGAELDFSTFLHIMHRQRRQEEPEREIRRALELLDPQRRGAIAAPELRAKLTLLGEKLAQEEGADVLQ</sequence>
<feature type="non-terminal residue" evidence="1">
    <location>
        <position position="91"/>
    </location>
</feature>
<dbReference type="InterPro" id="IPR011992">
    <property type="entry name" value="EF-hand-dom_pair"/>
</dbReference>
<comment type="caution">
    <text evidence="1">The sequence shown here is derived from an EMBL/GenBank/DDBJ whole genome shotgun (WGS) entry which is preliminary data.</text>
</comment>
<feature type="non-terminal residue" evidence="1">
    <location>
        <position position="1"/>
    </location>
</feature>
<name>A0A7L3HEF3_9PASS</name>
<dbReference type="EMBL" id="VZTT01054303">
    <property type="protein sequence ID" value="NXU03069.1"/>
    <property type="molecule type" value="Genomic_DNA"/>
</dbReference>
<reference evidence="1 2" key="1">
    <citation type="submission" date="2019-09" db="EMBL/GenBank/DDBJ databases">
        <title>Bird 10,000 Genomes (B10K) Project - Family phase.</title>
        <authorList>
            <person name="Zhang G."/>
        </authorList>
    </citation>
    <scope>NUCLEOTIDE SEQUENCE [LARGE SCALE GENOMIC DNA]</scope>
    <source>
        <strain evidence="1">B10K-DU-012-02</strain>
    </source>
</reference>
<gene>
    <name evidence="1" type="primary">Calml4</name>
    <name evidence="1" type="ORF">BUPERY_R11845</name>
</gene>
<dbReference type="GO" id="GO:0016460">
    <property type="term" value="C:myosin II complex"/>
    <property type="evidence" value="ECO:0007669"/>
    <property type="project" value="TreeGrafter"/>
</dbReference>
<dbReference type="SUPFAM" id="SSF47473">
    <property type="entry name" value="EF-hand"/>
    <property type="match status" value="1"/>
</dbReference>
<evidence type="ECO:0000313" key="1">
    <source>
        <dbReference type="EMBL" id="NXU03069.1"/>
    </source>
</evidence>
<dbReference type="PANTHER" id="PTHR23048:SF45">
    <property type="entry name" value="CALMODULIN LIKE 4"/>
    <property type="match status" value="1"/>
</dbReference>
<dbReference type="FunFam" id="1.10.238.10:FF:000001">
    <property type="entry name" value="Calmodulin 1"/>
    <property type="match status" value="1"/>
</dbReference>
<dbReference type="InterPro" id="IPR050230">
    <property type="entry name" value="CALM/Myosin/TropC-like"/>
</dbReference>
<dbReference type="Proteomes" id="UP000566314">
    <property type="component" value="Unassembled WGS sequence"/>
</dbReference>
<protein>
    <submittedName>
        <fullName evidence="1">CALL4 protein</fullName>
    </submittedName>
</protein>
<keyword evidence="2" id="KW-1185">Reference proteome</keyword>
<organism evidence="1 2">
    <name type="scientific">Buphagus erythrorhynchus</name>
    <name type="common">red-billed oxpecker</name>
    <dbReference type="NCBI Taxonomy" id="245048"/>
    <lineage>
        <taxon>Eukaryota</taxon>
        <taxon>Metazoa</taxon>
        <taxon>Chordata</taxon>
        <taxon>Craniata</taxon>
        <taxon>Vertebrata</taxon>
        <taxon>Euteleostomi</taxon>
        <taxon>Archelosauria</taxon>
        <taxon>Archosauria</taxon>
        <taxon>Dinosauria</taxon>
        <taxon>Saurischia</taxon>
        <taxon>Theropoda</taxon>
        <taxon>Coelurosauria</taxon>
        <taxon>Aves</taxon>
        <taxon>Neognathae</taxon>
        <taxon>Neoaves</taxon>
        <taxon>Telluraves</taxon>
        <taxon>Australaves</taxon>
        <taxon>Passeriformes</taxon>
        <taxon>Sturnidae</taxon>
        <taxon>Buphagus</taxon>
    </lineage>
</organism>
<proteinExistence type="predicted"/>
<dbReference type="Gene3D" id="1.10.238.10">
    <property type="entry name" value="EF-hand"/>
    <property type="match status" value="1"/>
</dbReference>
<dbReference type="PANTHER" id="PTHR23048">
    <property type="entry name" value="MYOSIN LIGHT CHAIN 1, 3"/>
    <property type="match status" value="1"/>
</dbReference>
<dbReference type="OrthoDB" id="435273at2759"/>
<evidence type="ECO:0000313" key="2">
    <source>
        <dbReference type="Proteomes" id="UP000566314"/>
    </source>
</evidence>
<dbReference type="AlphaFoldDB" id="A0A7L3HEF3"/>
<accession>A0A7L3HEF3</accession>